<evidence type="ECO:0000256" key="1">
    <source>
        <dbReference type="ARBA" id="ARBA00004442"/>
    </source>
</evidence>
<dbReference type="InterPro" id="IPR036680">
    <property type="entry name" value="SPOR-like_sf"/>
</dbReference>
<feature type="compositionally biased region" description="Basic and acidic residues" evidence="11">
    <location>
        <begin position="605"/>
        <end position="633"/>
    </location>
</feature>
<evidence type="ECO:0000313" key="14">
    <source>
        <dbReference type="EMBL" id="PYC20204.1"/>
    </source>
</evidence>
<dbReference type="PROSITE" id="PS00875">
    <property type="entry name" value="T2SP_D"/>
    <property type="match status" value="1"/>
</dbReference>
<dbReference type="InterPro" id="IPR004845">
    <property type="entry name" value="T2SS_GspD_CS"/>
</dbReference>
<evidence type="ECO:0000259" key="13">
    <source>
        <dbReference type="PROSITE" id="PS51724"/>
    </source>
</evidence>
<dbReference type="Gene3D" id="3.30.1370.120">
    <property type="match status" value="3"/>
</dbReference>
<dbReference type="Pfam" id="PF03958">
    <property type="entry name" value="Secretin_N"/>
    <property type="match status" value="3"/>
</dbReference>
<evidence type="ECO:0000256" key="9">
    <source>
        <dbReference type="ARBA" id="ARBA00023237"/>
    </source>
</evidence>
<dbReference type="Gene3D" id="3.30.70.1070">
    <property type="entry name" value="Sporulation related repeat"/>
    <property type="match status" value="1"/>
</dbReference>
<keyword evidence="3 10" id="KW-0813">Transport</keyword>
<evidence type="ECO:0000313" key="15">
    <source>
        <dbReference type="Proteomes" id="UP000248146"/>
    </source>
</evidence>
<comment type="caution">
    <text evidence="14">The sequence shown here is derived from an EMBL/GenBank/DDBJ whole genome shotgun (WGS) entry which is preliminary data.</text>
</comment>
<accession>A0A2V4KQG8</accession>
<keyword evidence="4" id="KW-1134">Transmembrane beta strand</keyword>
<dbReference type="AlphaFoldDB" id="A0A2V4KQG8"/>
<evidence type="ECO:0000256" key="4">
    <source>
        <dbReference type="ARBA" id="ARBA00022452"/>
    </source>
</evidence>
<keyword evidence="5" id="KW-0812">Transmembrane</keyword>
<evidence type="ECO:0000256" key="3">
    <source>
        <dbReference type="ARBA" id="ARBA00022448"/>
    </source>
</evidence>
<dbReference type="GO" id="GO:0042834">
    <property type="term" value="F:peptidoglycan binding"/>
    <property type="evidence" value="ECO:0007669"/>
    <property type="project" value="InterPro"/>
</dbReference>
<evidence type="ECO:0000256" key="11">
    <source>
        <dbReference type="SAM" id="MobiDB-lite"/>
    </source>
</evidence>
<evidence type="ECO:0000256" key="12">
    <source>
        <dbReference type="SAM" id="SignalP"/>
    </source>
</evidence>
<proteinExistence type="inferred from homology"/>
<dbReference type="InterPro" id="IPR050810">
    <property type="entry name" value="Bact_Secretion_Sys_Channel"/>
</dbReference>
<dbReference type="NCBIfam" id="TIGR02517">
    <property type="entry name" value="type_II_gspD"/>
    <property type="match status" value="1"/>
</dbReference>
<dbReference type="GO" id="GO:0015627">
    <property type="term" value="C:type II protein secretion system complex"/>
    <property type="evidence" value="ECO:0007669"/>
    <property type="project" value="InterPro"/>
</dbReference>
<feature type="chain" id="PRO_5016155893" evidence="12">
    <location>
        <begin position="23"/>
        <end position="742"/>
    </location>
</feature>
<sequence length="742" mass="80184">MRSLIIGSSALLLLVHSSFIHSAPLEAVRAQEPWHISLKDVDIKTFIEEVSSLTGETFIVDPRVSGKVTVLSQDPLNKRELLKLFVSTLNAHGFTIIPQGAQSKIAPLNMAKVEASVTQTGEPEHFETRLIKVSQMPAEELIPVLRPLLPGHANISAEKTSNSVIVTDQAANIERIEHVIRSIEEKASSDVSVVSLKYASVTQLLETLNDLAEQISKKGGREMQITADTRSNRLLLSGAAQDKEKVLKVVRQLDIPASRSNGPLVVRLRHGDAKNIVSSIEKLADSLGINTDEGQKSFVTADTQLNAIIVMAPKHHHDSIQSLIEKLDVSRAQVMVEAAIVEVSGDISEALGVQWAIDGRGNGTAGAGGVNFSDTGLSVGTVLKAIDEKKVPTSLPNGAIIGVGNDNFGALVTALSSNSNTNLLSTPSLLTLDNQEAEILVGQNVPFQTGSYATSGSGVANPFQTIERKDVGVTLKVTPHINDGEALRMDIVQEISSIAPTAQNVAAVDLITNKRAIKSTVMAKNGEVIVLGGLIQDDITQSVSKVPLLGSIPFIGALFRSTKDVHIKRNLLVLIRPSIIRDEQTLADISEQKYQNIRVIGEQKEAKESALPGKREELFDKAPNKPAESKSEPAAKVFKAPDAKPLTQRSSTSKATAPVHMEVAEPNYVIQLMSGQQRSHLEKIIERNPNLPLLIEERFLDQQQPIYSLVLGYYKSQAQAQDQIAIIPAELKAKGAFIRPSR</sequence>
<evidence type="ECO:0000256" key="8">
    <source>
        <dbReference type="ARBA" id="ARBA00023136"/>
    </source>
</evidence>
<keyword evidence="6 12" id="KW-0732">Signal</keyword>
<dbReference type="RefSeq" id="WP_110683969.1">
    <property type="nucleotide sequence ID" value="NZ_QJRX01000011.1"/>
</dbReference>
<dbReference type="OrthoDB" id="9775455at2"/>
<evidence type="ECO:0000256" key="6">
    <source>
        <dbReference type="ARBA" id="ARBA00022729"/>
    </source>
</evidence>
<dbReference type="EMBL" id="QJRX01000011">
    <property type="protein sequence ID" value="PYC20204.1"/>
    <property type="molecule type" value="Genomic_DNA"/>
</dbReference>
<dbReference type="PANTHER" id="PTHR30332">
    <property type="entry name" value="PROBABLE GENERAL SECRETION PATHWAY PROTEIN D"/>
    <property type="match status" value="1"/>
</dbReference>
<evidence type="ECO:0000256" key="10">
    <source>
        <dbReference type="RuleBase" id="RU004004"/>
    </source>
</evidence>
<evidence type="ECO:0000256" key="2">
    <source>
        <dbReference type="ARBA" id="ARBA00006980"/>
    </source>
</evidence>
<dbReference type="PROSITE" id="PS51724">
    <property type="entry name" value="SPOR"/>
    <property type="match status" value="1"/>
</dbReference>
<name>A0A2V4KQG8_AQUAC</name>
<keyword evidence="7" id="KW-0653">Protein transport</keyword>
<dbReference type="InterPro" id="IPR038591">
    <property type="entry name" value="NolW-like_sf"/>
</dbReference>
<dbReference type="InterPro" id="IPR007730">
    <property type="entry name" value="SPOR-like_dom"/>
</dbReference>
<comment type="similarity">
    <text evidence="2">Belongs to the bacterial secretin family. GSP D subfamily.</text>
</comment>
<dbReference type="InterPro" id="IPR049371">
    <property type="entry name" value="GspD-like_N0"/>
</dbReference>
<feature type="region of interest" description="Disordered" evidence="11">
    <location>
        <begin position="605"/>
        <end position="656"/>
    </location>
</feature>
<dbReference type="InterPro" id="IPR005644">
    <property type="entry name" value="NolW-like"/>
</dbReference>
<reference evidence="14 15" key="1">
    <citation type="submission" date="2018-06" db="EMBL/GenBank/DDBJ databases">
        <title>Pseudomonas diversity within urban Lake Michigan freshwaters.</title>
        <authorList>
            <person name="Batrich M."/>
            <person name="Hatzopoulos T."/>
            <person name="Putonti C."/>
        </authorList>
    </citation>
    <scope>NUCLEOTIDE SEQUENCE [LARGE SCALE GENOMIC DNA]</scope>
    <source>
        <strain evidence="14 15">MB-090714</strain>
    </source>
</reference>
<feature type="signal peptide" evidence="12">
    <location>
        <begin position="1"/>
        <end position="22"/>
    </location>
</feature>
<dbReference type="PRINTS" id="PR00811">
    <property type="entry name" value="BCTERIALGSPD"/>
</dbReference>
<evidence type="ECO:0000256" key="5">
    <source>
        <dbReference type="ARBA" id="ARBA00022692"/>
    </source>
</evidence>
<dbReference type="Pfam" id="PF00263">
    <property type="entry name" value="Secretin"/>
    <property type="match status" value="1"/>
</dbReference>
<dbReference type="InterPro" id="IPR004846">
    <property type="entry name" value="T2SS/T3SS_dom"/>
</dbReference>
<feature type="domain" description="SPOR" evidence="13">
    <location>
        <begin position="662"/>
        <end position="740"/>
    </location>
</feature>
<dbReference type="PANTHER" id="PTHR30332:SF24">
    <property type="entry name" value="SECRETIN GSPD-RELATED"/>
    <property type="match status" value="1"/>
</dbReference>
<dbReference type="GO" id="GO:0015628">
    <property type="term" value="P:protein secretion by the type II secretion system"/>
    <property type="evidence" value="ECO:0007669"/>
    <property type="project" value="InterPro"/>
</dbReference>
<evidence type="ECO:0000256" key="7">
    <source>
        <dbReference type="ARBA" id="ARBA00022927"/>
    </source>
</evidence>
<dbReference type="InterPro" id="IPR001775">
    <property type="entry name" value="GspD/PilQ"/>
</dbReference>
<dbReference type="Proteomes" id="UP000248146">
    <property type="component" value="Unassembled WGS sequence"/>
</dbReference>
<protein>
    <submittedName>
        <fullName evidence="14">Type II secretion system protein GspD</fullName>
    </submittedName>
</protein>
<dbReference type="InterPro" id="IPR013356">
    <property type="entry name" value="T2SS_GspD"/>
</dbReference>
<gene>
    <name evidence="14" type="primary">gspD</name>
    <name evidence="14" type="ORF">DMO17_18580</name>
</gene>
<comment type="subcellular location">
    <subcellularLocation>
        <location evidence="1 10">Cell outer membrane</location>
    </subcellularLocation>
</comment>
<dbReference type="GO" id="GO:0009279">
    <property type="term" value="C:cell outer membrane"/>
    <property type="evidence" value="ECO:0007669"/>
    <property type="project" value="UniProtKB-SubCell"/>
</dbReference>
<organism evidence="14 15">
    <name type="scientific">Aquipseudomonas alcaligenes</name>
    <name type="common">Pseudomonas alcaligenes</name>
    <dbReference type="NCBI Taxonomy" id="43263"/>
    <lineage>
        <taxon>Bacteria</taxon>
        <taxon>Pseudomonadati</taxon>
        <taxon>Pseudomonadota</taxon>
        <taxon>Gammaproteobacteria</taxon>
        <taxon>Pseudomonadales</taxon>
        <taxon>Pseudomonadaceae</taxon>
        <taxon>Aquipseudomonas</taxon>
    </lineage>
</organism>
<keyword evidence="8" id="KW-0472">Membrane</keyword>
<keyword evidence="9" id="KW-0998">Cell outer membrane</keyword>
<dbReference type="Pfam" id="PF21305">
    <property type="entry name" value="type_II_gspD_N0"/>
    <property type="match status" value="1"/>
</dbReference>